<dbReference type="GO" id="GO:0030295">
    <property type="term" value="F:protein kinase activator activity"/>
    <property type="evidence" value="ECO:0007669"/>
    <property type="project" value="TreeGrafter"/>
</dbReference>
<dbReference type="SUPFAM" id="SSF47384">
    <property type="entry name" value="Homodimeric domain of signal transducing histidine kinase"/>
    <property type="match status" value="1"/>
</dbReference>
<dbReference type="EMBL" id="JAGTJJ010000026">
    <property type="protein sequence ID" value="MDC3985094.1"/>
    <property type="molecule type" value="Genomic_DNA"/>
</dbReference>
<evidence type="ECO:0000256" key="2">
    <source>
        <dbReference type="ARBA" id="ARBA00004141"/>
    </source>
</evidence>
<dbReference type="PANTHER" id="PTHR42878">
    <property type="entry name" value="TWO-COMPONENT HISTIDINE KINASE"/>
    <property type="match status" value="1"/>
</dbReference>
<evidence type="ECO:0000256" key="13">
    <source>
        <dbReference type="SAM" id="Coils"/>
    </source>
</evidence>
<proteinExistence type="predicted"/>
<evidence type="ECO:0000259" key="15">
    <source>
        <dbReference type="PROSITE" id="PS50113"/>
    </source>
</evidence>
<evidence type="ECO:0000259" key="14">
    <source>
        <dbReference type="PROSITE" id="PS50109"/>
    </source>
</evidence>
<evidence type="ECO:0000256" key="3">
    <source>
        <dbReference type="ARBA" id="ARBA00012438"/>
    </source>
</evidence>
<dbReference type="InterPro" id="IPR005467">
    <property type="entry name" value="His_kinase_dom"/>
</dbReference>
<comment type="subcellular location">
    <subcellularLocation>
        <location evidence="2">Membrane</location>
        <topology evidence="2">Multi-pass membrane protein</topology>
    </subcellularLocation>
</comment>
<dbReference type="CDD" id="cd00075">
    <property type="entry name" value="HATPase"/>
    <property type="match status" value="1"/>
</dbReference>
<dbReference type="Gene3D" id="1.10.287.130">
    <property type="match status" value="1"/>
</dbReference>
<organism evidence="16 17">
    <name type="scientific">Polyangium jinanense</name>
    <dbReference type="NCBI Taxonomy" id="2829994"/>
    <lineage>
        <taxon>Bacteria</taxon>
        <taxon>Pseudomonadati</taxon>
        <taxon>Myxococcota</taxon>
        <taxon>Polyangia</taxon>
        <taxon>Polyangiales</taxon>
        <taxon>Polyangiaceae</taxon>
        <taxon>Polyangium</taxon>
    </lineage>
</organism>
<evidence type="ECO:0000256" key="4">
    <source>
        <dbReference type="ARBA" id="ARBA00022553"/>
    </source>
</evidence>
<keyword evidence="5" id="KW-0808">Transferase</keyword>
<gene>
    <name evidence="16" type="ORF">KEG57_31735</name>
</gene>
<dbReference type="InterPro" id="IPR000700">
    <property type="entry name" value="PAS-assoc_C"/>
</dbReference>
<keyword evidence="8" id="KW-0418">Kinase</keyword>
<dbReference type="CDD" id="cd00130">
    <property type="entry name" value="PAS"/>
    <property type="match status" value="1"/>
</dbReference>
<keyword evidence="17" id="KW-1185">Reference proteome</keyword>
<evidence type="ECO:0000256" key="9">
    <source>
        <dbReference type="ARBA" id="ARBA00022840"/>
    </source>
</evidence>
<comment type="catalytic activity">
    <reaction evidence="1">
        <text>ATP + protein L-histidine = ADP + protein N-phospho-L-histidine.</text>
        <dbReference type="EC" id="2.7.13.3"/>
    </reaction>
</comment>
<dbReference type="EC" id="2.7.13.3" evidence="3"/>
<dbReference type="InterPro" id="IPR001610">
    <property type="entry name" value="PAC"/>
</dbReference>
<sequence length="507" mass="56432">MTFTESSSRATTPCLRSVDVLASMLDRHGAIAWFVDGRTHEIVWTSGQASTLFGLRPGFFPFLAPPGDEVLRASLSALMQGAGPWTGDAWAVTTNGSRTFVRIAASLIAEDRCAAPYLLVTMTDISDLAEAREALYVLSDVDSIVWELDLATMRFTFVSRQAERILGYPIEAWLTDREFWHRHMHPEDRTWAPAYCENETKRLSAHEFVYRMIAADGRTVWLRDIVTVVVEGNVPRRLRGVMVDVTESKEAEIERDRLLTEEKATRAALEHARERAEEALRRRDEFLSAASHELRTPLTPLALQIQSLLRDVERGELRLGAAQRRKLDIADRQIERLSSLVTTMLGVSRALGENLGLAREPCDLREMIREVLEELDGERTRSGASITLLSDAPAIGVWDRNALQLVIGHLVRNAIKFGMGKPITLSLTTADGVAKLQVCDDGMGIAPEDHARIFEPYERTDAAKVYGGLGLGLHTARRIVEAHGGRIELRSAKGQGAEFTVTLPMVR</sequence>
<dbReference type="SMART" id="SM00388">
    <property type="entry name" value="HisKA"/>
    <property type="match status" value="1"/>
</dbReference>
<dbReference type="AlphaFoldDB" id="A0A9X3X7A0"/>
<evidence type="ECO:0000256" key="1">
    <source>
        <dbReference type="ARBA" id="ARBA00000085"/>
    </source>
</evidence>
<evidence type="ECO:0000256" key="11">
    <source>
        <dbReference type="ARBA" id="ARBA00023012"/>
    </source>
</evidence>
<keyword evidence="13" id="KW-0175">Coiled coil</keyword>
<keyword evidence="6" id="KW-0812">Transmembrane</keyword>
<dbReference type="Pfam" id="PF08447">
    <property type="entry name" value="PAS_3"/>
    <property type="match status" value="1"/>
</dbReference>
<dbReference type="SUPFAM" id="SSF55785">
    <property type="entry name" value="PYP-like sensor domain (PAS domain)"/>
    <property type="match status" value="2"/>
</dbReference>
<dbReference type="InterPro" id="IPR003594">
    <property type="entry name" value="HATPase_dom"/>
</dbReference>
<accession>A0A9X3X7A0</accession>
<keyword evidence="10" id="KW-1133">Transmembrane helix</keyword>
<dbReference type="InterPro" id="IPR035965">
    <property type="entry name" value="PAS-like_dom_sf"/>
</dbReference>
<dbReference type="CDD" id="cd00082">
    <property type="entry name" value="HisKA"/>
    <property type="match status" value="1"/>
</dbReference>
<dbReference type="InterPro" id="IPR050351">
    <property type="entry name" value="BphY/WalK/GraS-like"/>
</dbReference>
<dbReference type="PRINTS" id="PR00344">
    <property type="entry name" value="BCTRLSENSOR"/>
</dbReference>
<keyword evidence="7" id="KW-0547">Nucleotide-binding</keyword>
<feature type="coiled-coil region" evidence="13">
    <location>
        <begin position="259"/>
        <end position="289"/>
    </location>
</feature>
<evidence type="ECO:0000313" key="16">
    <source>
        <dbReference type="EMBL" id="MDC3985094.1"/>
    </source>
</evidence>
<dbReference type="SMART" id="SM00091">
    <property type="entry name" value="PAS"/>
    <property type="match status" value="2"/>
</dbReference>
<comment type="caution">
    <text evidence="16">The sequence shown here is derived from an EMBL/GenBank/DDBJ whole genome shotgun (WGS) entry which is preliminary data.</text>
</comment>
<name>A0A9X3X7A0_9BACT</name>
<protein>
    <recommendedName>
        <fullName evidence="3">histidine kinase</fullName>
        <ecNumber evidence="3">2.7.13.3</ecNumber>
    </recommendedName>
</protein>
<dbReference type="InterPro" id="IPR003661">
    <property type="entry name" value="HisK_dim/P_dom"/>
</dbReference>
<dbReference type="NCBIfam" id="TIGR00229">
    <property type="entry name" value="sensory_box"/>
    <property type="match status" value="1"/>
</dbReference>
<dbReference type="GO" id="GO:0005524">
    <property type="term" value="F:ATP binding"/>
    <property type="evidence" value="ECO:0007669"/>
    <property type="project" value="UniProtKB-KW"/>
</dbReference>
<keyword evidence="11" id="KW-0902">Two-component regulatory system</keyword>
<dbReference type="PROSITE" id="PS50109">
    <property type="entry name" value="HIS_KIN"/>
    <property type="match status" value="1"/>
</dbReference>
<dbReference type="InterPro" id="IPR000014">
    <property type="entry name" value="PAS"/>
</dbReference>
<evidence type="ECO:0000256" key="5">
    <source>
        <dbReference type="ARBA" id="ARBA00022679"/>
    </source>
</evidence>
<dbReference type="InterPro" id="IPR013655">
    <property type="entry name" value="PAS_fold_3"/>
</dbReference>
<dbReference type="PROSITE" id="PS50113">
    <property type="entry name" value="PAC"/>
    <property type="match status" value="1"/>
</dbReference>
<dbReference type="SUPFAM" id="SSF55874">
    <property type="entry name" value="ATPase domain of HSP90 chaperone/DNA topoisomerase II/histidine kinase"/>
    <property type="match status" value="1"/>
</dbReference>
<evidence type="ECO:0000256" key="6">
    <source>
        <dbReference type="ARBA" id="ARBA00022692"/>
    </source>
</evidence>
<reference evidence="16 17" key="1">
    <citation type="submission" date="2021-04" db="EMBL/GenBank/DDBJ databases">
        <title>Genome analysis of Polyangium sp.</title>
        <authorList>
            <person name="Li Y."/>
            <person name="Wang J."/>
        </authorList>
    </citation>
    <scope>NUCLEOTIDE SEQUENCE [LARGE SCALE GENOMIC DNA]</scope>
    <source>
        <strain evidence="16 17">SDU14</strain>
    </source>
</reference>
<dbReference type="InterPro" id="IPR036890">
    <property type="entry name" value="HATPase_C_sf"/>
</dbReference>
<dbReference type="InterPro" id="IPR004358">
    <property type="entry name" value="Sig_transdc_His_kin-like_C"/>
</dbReference>
<evidence type="ECO:0000256" key="8">
    <source>
        <dbReference type="ARBA" id="ARBA00022777"/>
    </source>
</evidence>
<dbReference type="GO" id="GO:0016020">
    <property type="term" value="C:membrane"/>
    <property type="evidence" value="ECO:0007669"/>
    <property type="project" value="UniProtKB-SubCell"/>
</dbReference>
<evidence type="ECO:0000256" key="12">
    <source>
        <dbReference type="ARBA" id="ARBA00023136"/>
    </source>
</evidence>
<dbReference type="Gene3D" id="3.30.450.20">
    <property type="entry name" value="PAS domain"/>
    <property type="match status" value="2"/>
</dbReference>
<keyword evidence="9" id="KW-0067">ATP-binding</keyword>
<dbReference type="GO" id="GO:0000155">
    <property type="term" value="F:phosphorelay sensor kinase activity"/>
    <property type="evidence" value="ECO:0007669"/>
    <property type="project" value="InterPro"/>
</dbReference>
<dbReference type="Pfam" id="PF02518">
    <property type="entry name" value="HATPase_c"/>
    <property type="match status" value="1"/>
</dbReference>
<evidence type="ECO:0000256" key="10">
    <source>
        <dbReference type="ARBA" id="ARBA00022989"/>
    </source>
</evidence>
<dbReference type="InterPro" id="IPR036097">
    <property type="entry name" value="HisK_dim/P_sf"/>
</dbReference>
<dbReference type="SMART" id="SM00086">
    <property type="entry name" value="PAC"/>
    <property type="match status" value="1"/>
</dbReference>
<dbReference type="Pfam" id="PF13426">
    <property type="entry name" value="PAS_9"/>
    <property type="match status" value="1"/>
</dbReference>
<feature type="domain" description="PAC" evidence="15">
    <location>
        <begin position="206"/>
        <end position="257"/>
    </location>
</feature>
<evidence type="ECO:0000313" key="17">
    <source>
        <dbReference type="Proteomes" id="UP001151081"/>
    </source>
</evidence>
<dbReference type="GO" id="GO:0000156">
    <property type="term" value="F:phosphorelay response regulator activity"/>
    <property type="evidence" value="ECO:0007669"/>
    <property type="project" value="TreeGrafter"/>
</dbReference>
<dbReference type="Proteomes" id="UP001151081">
    <property type="component" value="Unassembled WGS sequence"/>
</dbReference>
<evidence type="ECO:0000256" key="7">
    <source>
        <dbReference type="ARBA" id="ARBA00022741"/>
    </source>
</evidence>
<keyword evidence="4" id="KW-0597">Phosphoprotein</keyword>
<dbReference type="Pfam" id="PF00512">
    <property type="entry name" value="HisKA"/>
    <property type="match status" value="1"/>
</dbReference>
<feature type="domain" description="Histidine kinase" evidence="14">
    <location>
        <begin position="289"/>
        <end position="507"/>
    </location>
</feature>
<keyword evidence="12" id="KW-0472">Membrane</keyword>
<dbReference type="RefSeq" id="WP_272421143.1">
    <property type="nucleotide sequence ID" value="NZ_JAGTJJ010000026.1"/>
</dbReference>
<dbReference type="SMART" id="SM00387">
    <property type="entry name" value="HATPase_c"/>
    <property type="match status" value="1"/>
</dbReference>
<dbReference type="Gene3D" id="3.30.565.10">
    <property type="entry name" value="Histidine kinase-like ATPase, C-terminal domain"/>
    <property type="match status" value="1"/>
</dbReference>
<dbReference type="GO" id="GO:0007234">
    <property type="term" value="P:osmosensory signaling via phosphorelay pathway"/>
    <property type="evidence" value="ECO:0007669"/>
    <property type="project" value="TreeGrafter"/>
</dbReference>
<dbReference type="PANTHER" id="PTHR42878:SF7">
    <property type="entry name" value="SENSOR HISTIDINE KINASE GLRK"/>
    <property type="match status" value="1"/>
</dbReference>